<dbReference type="GO" id="GO:0016020">
    <property type="term" value="C:membrane"/>
    <property type="evidence" value="ECO:0007669"/>
    <property type="project" value="InterPro"/>
</dbReference>
<protein>
    <submittedName>
        <fullName evidence="4">DMT family transporter</fullName>
    </submittedName>
</protein>
<gene>
    <name evidence="4" type="ORF">HIR71_07260</name>
</gene>
<feature type="domain" description="EamA" evidence="3">
    <location>
        <begin position="20"/>
        <end position="122"/>
    </location>
</feature>
<feature type="transmembrane region" description="Helical" evidence="2">
    <location>
        <begin position="141"/>
        <end position="160"/>
    </location>
</feature>
<feature type="domain" description="EamA" evidence="3">
    <location>
        <begin position="141"/>
        <end position="271"/>
    </location>
</feature>
<dbReference type="PANTHER" id="PTHR22911:SF102">
    <property type="entry name" value="MEMBRANE PROTEIN"/>
    <property type="match status" value="1"/>
</dbReference>
<name>A0A7Y0LXD9_CELFI</name>
<dbReference type="SUPFAM" id="SSF103481">
    <property type="entry name" value="Multidrug resistance efflux transporter EmrE"/>
    <property type="match status" value="2"/>
</dbReference>
<feature type="transmembrane region" description="Helical" evidence="2">
    <location>
        <begin position="235"/>
        <end position="252"/>
    </location>
</feature>
<feature type="transmembrane region" description="Helical" evidence="2">
    <location>
        <begin position="258"/>
        <end position="275"/>
    </location>
</feature>
<feature type="transmembrane region" description="Helical" evidence="2">
    <location>
        <begin position="21"/>
        <end position="40"/>
    </location>
</feature>
<feature type="transmembrane region" description="Helical" evidence="2">
    <location>
        <begin position="202"/>
        <end position="223"/>
    </location>
</feature>
<dbReference type="Pfam" id="PF00892">
    <property type="entry name" value="EamA"/>
    <property type="match status" value="2"/>
</dbReference>
<feature type="transmembrane region" description="Helical" evidence="2">
    <location>
        <begin position="79"/>
        <end position="101"/>
    </location>
</feature>
<feature type="transmembrane region" description="Helical" evidence="2">
    <location>
        <begin position="113"/>
        <end position="135"/>
    </location>
</feature>
<reference evidence="4 5" key="1">
    <citation type="submission" date="2020-04" db="EMBL/GenBank/DDBJ databases">
        <title>Sequencing and Assembly of C. fimi.</title>
        <authorList>
            <person name="Ramsey A.R."/>
        </authorList>
    </citation>
    <scope>NUCLEOTIDE SEQUENCE [LARGE SCALE GENOMIC DNA]</scope>
    <source>
        <strain evidence="4 5">SB</strain>
    </source>
</reference>
<comment type="caution">
    <text evidence="4">The sequence shown here is derived from an EMBL/GenBank/DDBJ whole genome shotgun (WGS) entry which is preliminary data.</text>
</comment>
<dbReference type="EMBL" id="JABCJJ010000008">
    <property type="protein sequence ID" value="NMR20022.1"/>
    <property type="molecule type" value="Genomic_DNA"/>
</dbReference>
<keyword evidence="2" id="KW-1133">Transmembrane helix</keyword>
<evidence type="ECO:0000313" key="5">
    <source>
        <dbReference type="Proteomes" id="UP000562124"/>
    </source>
</evidence>
<dbReference type="PANTHER" id="PTHR22911">
    <property type="entry name" value="ACYL-MALONYL CONDENSING ENZYME-RELATED"/>
    <property type="match status" value="1"/>
</dbReference>
<comment type="similarity">
    <text evidence="1">Belongs to the EamA transporter family.</text>
</comment>
<evidence type="ECO:0000313" key="4">
    <source>
        <dbReference type="EMBL" id="NMR20022.1"/>
    </source>
</evidence>
<accession>A0A7Y0LXD9</accession>
<evidence type="ECO:0000259" key="3">
    <source>
        <dbReference type="Pfam" id="PF00892"/>
    </source>
</evidence>
<feature type="transmembrane region" description="Helical" evidence="2">
    <location>
        <begin position="172"/>
        <end position="190"/>
    </location>
</feature>
<organism evidence="4 5">
    <name type="scientific">Cellulomonas fimi</name>
    <dbReference type="NCBI Taxonomy" id="1708"/>
    <lineage>
        <taxon>Bacteria</taxon>
        <taxon>Bacillati</taxon>
        <taxon>Actinomycetota</taxon>
        <taxon>Actinomycetes</taxon>
        <taxon>Micrococcales</taxon>
        <taxon>Cellulomonadaceae</taxon>
        <taxon>Cellulomonas</taxon>
    </lineage>
</organism>
<proteinExistence type="inferred from homology"/>
<keyword evidence="2" id="KW-0472">Membrane</keyword>
<keyword evidence="5" id="KW-1185">Reference proteome</keyword>
<keyword evidence="2" id="KW-0812">Transmembrane</keyword>
<dbReference type="AlphaFoldDB" id="A0A7Y0LXD9"/>
<evidence type="ECO:0000256" key="1">
    <source>
        <dbReference type="ARBA" id="ARBA00007362"/>
    </source>
</evidence>
<dbReference type="InterPro" id="IPR037185">
    <property type="entry name" value="EmrE-like"/>
</dbReference>
<feature type="transmembrane region" description="Helical" evidence="2">
    <location>
        <begin position="52"/>
        <end position="73"/>
    </location>
</feature>
<sequence length="281" mass="28569">MGGAGVFGRMATPPGAVTGDALTLGRMLAGAVGMLVLLTAGRRLGALRRTRVTPSVVLGGVFLGLSLATYLSATVLIDLSLAVVLHYLGPVVATVLARVLLKERITGPDVVSLALAGVGMTIAAGLVGGAARPAATDGQTLGIVLGATSGVLYGAALLCYRYRSDMPADVRSFWNFAFGAVGVGAMVVVSRPDLSGMTTTHWAWAVGFFLICGLFALSLLVVAGKHLRAAELSSLSYWEIVVASAFGALVFGEPVTGLAVVGAVLVTVAAAVPLVRRPARP</sequence>
<dbReference type="InterPro" id="IPR000620">
    <property type="entry name" value="EamA_dom"/>
</dbReference>
<evidence type="ECO:0000256" key="2">
    <source>
        <dbReference type="SAM" id="Phobius"/>
    </source>
</evidence>
<dbReference type="Proteomes" id="UP000562124">
    <property type="component" value="Unassembled WGS sequence"/>
</dbReference>